<dbReference type="PANTHER" id="PTHR43736:SF5">
    <property type="entry name" value="NUDIX HYDROLASE DOMAIN-CONTAINING PROTEIN"/>
    <property type="match status" value="1"/>
</dbReference>
<dbReference type="AlphaFoldDB" id="A0AAQ1UK73"/>
<dbReference type="GeneID" id="93535057"/>
<dbReference type="Gene3D" id="3.90.79.10">
    <property type="entry name" value="Nucleoside Triphosphate Pyrophosphohydrolase"/>
    <property type="match status" value="1"/>
</dbReference>
<dbReference type="InterPro" id="IPR020476">
    <property type="entry name" value="Nudix_hydrolase"/>
</dbReference>
<name>A0AAQ1UK73_9BACT</name>
<protein>
    <submittedName>
        <fullName evidence="4">Bifunctional NMN adenylyltransferase/Nudix hydrolase</fullName>
    </submittedName>
</protein>
<comment type="similarity">
    <text evidence="2">Belongs to the Nudix hydrolase family.</text>
</comment>
<dbReference type="Pfam" id="PF00293">
    <property type="entry name" value="NUDIX"/>
    <property type="match status" value="1"/>
</dbReference>
<dbReference type="InterPro" id="IPR020084">
    <property type="entry name" value="NUDIX_hydrolase_CS"/>
</dbReference>
<keyword evidence="4" id="KW-0548">Nucleotidyltransferase</keyword>
<dbReference type="SUPFAM" id="SSF55811">
    <property type="entry name" value="Nudix"/>
    <property type="match status" value="1"/>
</dbReference>
<dbReference type="InterPro" id="IPR000086">
    <property type="entry name" value="NUDIX_hydrolase_dom"/>
</dbReference>
<evidence type="ECO:0000313" key="4">
    <source>
        <dbReference type="EMBL" id="SUB80874.1"/>
    </source>
</evidence>
<proteinExistence type="inferred from homology"/>
<comment type="caution">
    <text evidence="4">The sequence shown here is derived from an EMBL/GenBank/DDBJ whole genome shotgun (WGS) entry which is preliminary data.</text>
</comment>
<keyword evidence="1 2" id="KW-0378">Hydrolase</keyword>
<sequence length="151" mass="16996">MEGNYCYQYPHPAITADCLVFACDGAVTKLLLIERRHEPCKGRWAFPGGFMNINETADAAARRELQEETGLTVGELHQVGAYTAVERDPRERVVTIAYYAELDSVAAVEAADDACRACWWSLDDLPELAFDHAEILRDALEKRKYKSQGKR</sequence>
<evidence type="ECO:0000313" key="5">
    <source>
        <dbReference type="Proteomes" id="UP000255283"/>
    </source>
</evidence>
<dbReference type="RefSeq" id="WP_004343945.1">
    <property type="nucleotide sequence ID" value="NZ_CAURJP010000055.1"/>
</dbReference>
<dbReference type="PROSITE" id="PS00893">
    <property type="entry name" value="NUDIX_BOX"/>
    <property type="match status" value="1"/>
</dbReference>
<reference evidence="4 5" key="1">
    <citation type="submission" date="2018-06" db="EMBL/GenBank/DDBJ databases">
        <authorList>
            <consortium name="Pathogen Informatics"/>
            <person name="Doyle S."/>
        </authorList>
    </citation>
    <scope>NUCLEOTIDE SEQUENCE [LARGE SCALE GENOMIC DNA]</scope>
    <source>
        <strain evidence="4 5">NCTC13063</strain>
    </source>
</reference>
<dbReference type="PRINTS" id="PR00502">
    <property type="entry name" value="NUDIXFAMILY"/>
</dbReference>
<gene>
    <name evidence="4" type="ORF">NCTC13063_02175</name>
</gene>
<accession>A0AAQ1UK73</accession>
<keyword evidence="4" id="KW-0808">Transferase</keyword>
<organism evidence="4 5">
    <name type="scientific">Segatella buccae</name>
    <dbReference type="NCBI Taxonomy" id="28126"/>
    <lineage>
        <taxon>Bacteria</taxon>
        <taxon>Pseudomonadati</taxon>
        <taxon>Bacteroidota</taxon>
        <taxon>Bacteroidia</taxon>
        <taxon>Bacteroidales</taxon>
        <taxon>Prevotellaceae</taxon>
        <taxon>Segatella</taxon>
    </lineage>
</organism>
<dbReference type="InterPro" id="IPR015797">
    <property type="entry name" value="NUDIX_hydrolase-like_dom_sf"/>
</dbReference>
<dbReference type="Proteomes" id="UP000255283">
    <property type="component" value="Unassembled WGS sequence"/>
</dbReference>
<evidence type="ECO:0000256" key="2">
    <source>
        <dbReference type="RuleBase" id="RU003476"/>
    </source>
</evidence>
<dbReference type="PANTHER" id="PTHR43736">
    <property type="entry name" value="ADP-RIBOSE PYROPHOSPHATASE"/>
    <property type="match status" value="1"/>
</dbReference>
<feature type="domain" description="Nudix hydrolase" evidence="3">
    <location>
        <begin position="13"/>
        <end position="144"/>
    </location>
</feature>
<evidence type="ECO:0000259" key="3">
    <source>
        <dbReference type="PROSITE" id="PS51462"/>
    </source>
</evidence>
<dbReference type="GO" id="GO:0016779">
    <property type="term" value="F:nucleotidyltransferase activity"/>
    <property type="evidence" value="ECO:0007669"/>
    <property type="project" value="UniProtKB-KW"/>
</dbReference>
<evidence type="ECO:0000256" key="1">
    <source>
        <dbReference type="ARBA" id="ARBA00022801"/>
    </source>
</evidence>
<dbReference type="PROSITE" id="PS51462">
    <property type="entry name" value="NUDIX"/>
    <property type="match status" value="1"/>
</dbReference>
<dbReference type="EMBL" id="UGTJ01000001">
    <property type="protein sequence ID" value="SUB80874.1"/>
    <property type="molecule type" value="Genomic_DNA"/>
</dbReference>
<dbReference type="CDD" id="cd18873">
    <property type="entry name" value="NUDIX_NadM_like"/>
    <property type="match status" value="1"/>
</dbReference>
<dbReference type="GO" id="GO:0016787">
    <property type="term" value="F:hydrolase activity"/>
    <property type="evidence" value="ECO:0007669"/>
    <property type="project" value="UniProtKB-KW"/>
</dbReference>